<proteinExistence type="predicted"/>
<reference evidence="2" key="1">
    <citation type="journal article" date="2019" name="Int. J. Syst. Evol. Microbiol.">
        <title>The Global Catalogue of Microorganisms (GCM) 10K type strain sequencing project: providing services to taxonomists for standard genome sequencing and annotation.</title>
        <authorList>
            <consortium name="The Broad Institute Genomics Platform"/>
            <consortium name="The Broad Institute Genome Sequencing Center for Infectious Disease"/>
            <person name="Wu L."/>
            <person name="Ma J."/>
        </authorList>
    </citation>
    <scope>NUCLEOTIDE SEQUENCE [LARGE SCALE GENOMIC DNA]</scope>
    <source>
        <strain evidence="2">CGMCC 4.7641</strain>
    </source>
</reference>
<dbReference type="EMBL" id="JBHUKS010000005">
    <property type="protein sequence ID" value="MFD2467504.1"/>
    <property type="molecule type" value="Genomic_DNA"/>
</dbReference>
<evidence type="ECO:0000313" key="2">
    <source>
        <dbReference type="Proteomes" id="UP001597483"/>
    </source>
</evidence>
<organism evidence="1 2">
    <name type="scientific">Amycolatopsis silviterrae</name>
    <dbReference type="NCBI Taxonomy" id="1656914"/>
    <lineage>
        <taxon>Bacteria</taxon>
        <taxon>Bacillati</taxon>
        <taxon>Actinomycetota</taxon>
        <taxon>Actinomycetes</taxon>
        <taxon>Pseudonocardiales</taxon>
        <taxon>Pseudonocardiaceae</taxon>
        <taxon>Amycolatopsis</taxon>
    </lineage>
</organism>
<dbReference type="Proteomes" id="UP001597483">
    <property type="component" value="Unassembled WGS sequence"/>
</dbReference>
<evidence type="ECO:0000313" key="1">
    <source>
        <dbReference type="EMBL" id="MFD2467504.1"/>
    </source>
</evidence>
<keyword evidence="1" id="KW-0547">Nucleotide-binding</keyword>
<dbReference type="Pfam" id="PF10923">
    <property type="entry name" value="BrxC_BrxD"/>
    <property type="match status" value="1"/>
</dbReference>
<keyword evidence="2" id="KW-1185">Reference proteome</keyword>
<dbReference type="GO" id="GO:0005524">
    <property type="term" value="F:ATP binding"/>
    <property type="evidence" value="ECO:0007669"/>
    <property type="project" value="UniProtKB-KW"/>
</dbReference>
<dbReference type="InterPro" id="IPR021228">
    <property type="entry name" value="BrxD"/>
</dbReference>
<keyword evidence="1" id="KW-0067">ATP-binding</keyword>
<comment type="caution">
    <text evidence="1">The sequence shown here is derived from an EMBL/GenBank/DDBJ whole genome shotgun (WGS) entry which is preliminary data.</text>
</comment>
<dbReference type="RefSeq" id="WP_378302284.1">
    <property type="nucleotide sequence ID" value="NZ_JBHUKS010000005.1"/>
</dbReference>
<protein>
    <submittedName>
        <fullName evidence="1">BREX system ATP-binding domain-containing protein</fullName>
    </submittedName>
</protein>
<name>A0ABW5H2Y8_9PSEU</name>
<sequence>MNHTEQFRARTAVECLRAGVPNAVAVELLGTGQPRIGTAFDQLLRQVDDGGTAAMSVGGGFGAGKSHLLTGLRDVALRTGHVVSTVVVSKETPLWDPVKVAKTALTSASARTRRGPVLEELAAGLDPEGQRYRDLLGWAESGESSLDARFPASLRLHAEASARGEDTAGAIERFWSGDQLPATELNRGLRAHGLGRTRFERVPPAELARQRLRFAHRLMTLSGYQGWVVLFDEVELVGRYSPLQRFRAYSEIGRWHLGLDRMTSIGSVWAITEDFGAAVLDGKGDRAELARRVKEQGREAASQAATGMAALDRDVLLLDRPDGTALGRAYRRIRDLHGLAYDWTPPDVPGLPSGSTHQFRQHVRGWINEWDLVRLDPGYRPRTVLNDLW</sequence>
<accession>A0ABW5H2Y8</accession>
<gene>
    <name evidence="1" type="ORF">ACFSVL_08885</name>
</gene>